<feature type="domain" description="Protein kinase" evidence="3">
    <location>
        <begin position="312"/>
        <end position="422"/>
    </location>
</feature>
<dbReference type="PROSITE" id="PS50011">
    <property type="entry name" value="PROTEIN_KINASE_DOM"/>
    <property type="match status" value="1"/>
</dbReference>
<protein>
    <recommendedName>
        <fullName evidence="3">Protein kinase domain-containing protein</fullName>
    </recommendedName>
</protein>
<dbReference type="SUPFAM" id="SSF56112">
    <property type="entry name" value="Protein kinase-like (PK-like)"/>
    <property type="match status" value="2"/>
</dbReference>
<dbReference type="PANTHER" id="PTHR45707:SF76">
    <property type="entry name" value="PROTEIN KINASE DOMAIN-CONTAINING PROTEIN"/>
    <property type="match status" value="1"/>
</dbReference>
<dbReference type="PANTHER" id="PTHR45707">
    <property type="entry name" value="C2 CALCIUM/LIPID-BINDING PLANT PHOSPHORIBOSYLTRANSFERASE FAMILY PROTEIN"/>
    <property type="match status" value="1"/>
</dbReference>
<keyword evidence="1" id="KW-0067">ATP-binding</keyword>
<comment type="caution">
    <text evidence="4">The sequence shown here is derived from an EMBL/GenBank/DDBJ whole genome shotgun (WGS) entry which is preliminary data.</text>
</comment>
<dbReference type="Pfam" id="PF07714">
    <property type="entry name" value="PK_Tyr_Ser-Thr"/>
    <property type="match status" value="1"/>
</dbReference>
<evidence type="ECO:0000313" key="5">
    <source>
        <dbReference type="Proteomes" id="UP000604825"/>
    </source>
</evidence>
<gene>
    <name evidence="4" type="ORF">NCGR_LOCUS41416</name>
</gene>
<sequence length="422" mass="46393">MQQQCGWRGEYENGQKVAVKLLYNREPDSVSKQFQNEFDNLMKLEHTNIVRLMGFCYETKHVAIPYNGNLVLAEEATRALILEYLQNGSLQRHLSTREGGPSGGGSVCKRVLGAAVAWQSEDLGDGCNPRGSDGLSAGEDLGEEEADPIGSSGPKGGGGQESGGRGYPRRQPQRTPAEVKAMIPMTAAALWAMEALESGEAEWIMSAGVRSASSYWTTDDEGGLTGDTWCSPRLKRMKMAPADVRSHGALGVVEPRMIMPTREEQISAQLIAAHNFLLPAETEARPLRYSYSTTKGSTGLMLTELKGITDDFSENRKLGAGSFGKVYLGEKENGEKVAVKILDFDGLGPDAEDFKVEFDRLMKVEHPNIVCLIDYCYETQYEAVPYNGRLVMTEKTTRALCLEYLHNGSLESHLSSMMFLHK</sequence>
<feature type="compositionally biased region" description="Gly residues" evidence="2">
    <location>
        <begin position="153"/>
        <end position="166"/>
    </location>
</feature>
<feature type="region of interest" description="Disordered" evidence="2">
    <location>
        <begin position="123"/>
        <end position="177"/>
    </location>
</feature>
<dbReference type="PROSITE" id="PS00107">
    <property type="entry name" value="PROTEIN_KINASE_ATP"/>
    <property type="match status" value="1"/>
</dbReference>
<dbReference type="AlphaFoldDB" id="A0A811QFZ6"/>
<dbReference type="InterPro" id="IPR001245">
    <property type="entry name" value="Ser-Thr/Tyr_kinase_cat_dom"/>
</dbReference>
<name>A0A811QFZ6_9POAL</name>
<reference evidence="4" key="1">
    <citation type="submission" date="2020-10" db="EMBL/GenBank/DDBJ databases">
        <authorList>
            <person name="Han B."/>
            <person name="Lu T."/>
            <person name="Zhao Q."/>
            <person name="Huang X."/>
            <person name="Zhao Y."/>
        </authorList>
    </citation>
    <scope>NUCLEOTIDE SEQUENCE</scope>
</reference>
<dbReference type="Proteomes" id="UP000604825">
    <property type="component" value="Unassembled WGS sequence"/>
</dbReference>
<keyword evidence="1" id="KW-0547">Nucleotide-binding</keyword>
<proteinExistence type="predicted"/>
<keyword evidence="5" id="KW-1185">Reference proteome</keyword>
<evidence type="ECO:0000256" key="2">
    <source>
        <dbReference type="SAM" id="MobiDB-lite"/>
    </source>
</evidence>
<dbReference type="GO" id="GO:0005524">
    <property type="term" value="F:ATP binding"/>
    <property type="evidence" value="ECO:0007669"/>
    <property type="project" value="UniProtKB-UniRule"/>
</dbReference>
<dbReference type="GO" id="GO:0004672">
    <property type="term" value="F:protein kinase activity"/>
    <property type="evidence" value="ECO:0007669"/>
    <property type="project" value="InterPro"/>
</dbReference>
<accession>A0A811QFZ6</accession>
<dbReference type="InterPro" id="IPR000719">
    <property type="entry name" value="Prot_kinase_dom"/>
</dbReference>
<feature type="binding site" evidence="1">
    <location>
        <position position="340"/>
    </location>
    <ligand>
        <name>ATP</name>
        <dbReference type="ChEBI" id="CHEBI:30616"/>
    </ligand>
</feature>
<organism evidence="4 5">
    <name type="scientific">Miscanthus lutarioriparius</name>
    <dbReference type="NCBI Taxonomy" id="422564"/>
    <lineage>
        <taxon>Eukaryota</taxon>
        <taxon>Viridiplantae</taxon>
        <taxon>Streptophyta</taxon>
        <taxon>Embryophyta</taxon>
        <taxon>Tracheophyta</taxon>
        <taxon>Spermatophyta</taxon>
        <taxon>Magnoliopsida</taxon>
        <taxon>Liliopsida</taxon>
        <taxon>Poales</taxon>
        <taxon>Poaceae</taxon>
        <taxon>PACMAD clade</taxon>
        <taxon>Panicoideae</taxon>
        <taxon>Andropogonodae</taxon>
        <taxon>Andropogoneae</taxon>
        <taxon>Saccharinae</taxon>
        <taxon>Miscanthus</taxon>
    </lineage>
</organism>
<evidence type="ECO:0000256" key="1">
    <source>
        <dbReference type="PROSITE-ProRule" id="PRU10141"/>
    </source>
</evidence>
<dbReference type="EMBL" id="CAJGYO010000010">
    <property type="protein sequence ID" value="CAD6257933.1"/>
    <property type="molecule type" value="Genomic_DNA"/>
</dbReference>
<dbReference type="InterPro" id="IPR017441">
    <property type="entry name" value="Protein_kinase_ATP_BS"/>
</dbReference>
<dbReference type="OrthoDB" id="647973at2759"/>
<dbReference type="InterPro" id="IPR011009">
    <property type="entry name" value="Kinase-like_dom_sf"/>
</dbReference>
<evidence type="ECO:0000259" key="3">
    <source>
        <dbReference type="PROSITE" id="PS50011"/>
    </source>
</evidence>
<evidence type="ECO:0000313" key="4">
    <source>
        <dbReference type="EMBL" id="CAD6257933.1"/>
    </source>
</evidence>
<dbReference type="Pfam" id="PF00069">
    <property type="entry name" value="Pkinase"/>
    <property type="match status" value="1"/>
</dbReference>
<dbReference type="Gene3D" id="1.10.510.10">
    <property type="entry name" value="Transferase(Phosphotransferase) domain 1"/>
    <property type="match status" value="2"/>
</dbReference>